<evidence type="ECO:0000256" key="1">
    <source>
        <dbReference type="SAM" id="MobiDB-lite"/>
    </source>
</evidence>
<gene>
    <name evidence="2" type="ORF">NDU88_012549</name>
</gene>
<evidence type="ECO:0000313" key="2">
    <source>
        <dbReference type="EMBL" id="KAJ1146271.1"/>
    </source>
</evidence>
<protein>
    <submittedName>
        <fullName evidence="2">Uncharacterized protein</fullName>
    </submittedName>
</protein>
<accession>A0AAV7R0D6</accession>
<feature type="region of interest" description="Disordered" evidence="1">
    <location>
        <begin position="20"/>
        <end position="58"/>
    </location>
</feature>
<sequence>MLLVASGAALTLMRADCRRAHGEQRAGPEPRRRLQHEGGRVTLSRRGRPGGGLKQAARPALHPTRIGAYGGLPAHPTSATEGRATFAKAALIIKQTRHGCKRPCECSQAPVTSDNRNFC</sequence>
<keyword evidence="3" id="KW-1185">Reference proteome</keyword>
<dbReference type="EMBL" id="JANPWB010000010">
    <property type="protein sequence ID" value="KAJ1146271.1"/>
    <property type="molecule type" value="Genomic_DNA"/>
</dbReference>
<reference evidence="2" key="1">
    <citation type="journal article" date="2022" name="bioRxiv">
        <title>Sequencing and chromosome-scale assembly of the giantPleurodeles waltlgenome.</title>
        <authorList>
            <person name="Brown T."/>
            <person name="Elewa A."/>
            <person name="Iarovenko S."/>
            <person name="Subramanian E."/>
            <person name="Araus A.J."/>
            <person name="Petzold A."/>
            <person name="Susuki M."/>
            <person name="Suzuki K.-i.T."/>
            <person name="Hayashi T."/>
            <person name="Toyoda A."/>
            <person name="Oliveira C."/>
            <person name="Osipova E."/>
            <person name="Leigh N.D."/>
            <person name="Simon A."/>
            <person name="Yun M.H."/>
        </authorList>
    </citation>
    <scope>NUCLEOTIDE SEQUENCE</scope>
    <source>
        <strain evidence="2">20211129_DDA</strain>
        <tissue evidence="2">Liver</tissue>
    </source>
</reference>
<evidence type="ECO:0000313" key="3">
    <source>
        <dbReference type="Proteomes" id="UP001066276"/>
    </source>
</evidence>
<organism evidence="2 3">
    <name type="scientific">Pleurodeles waltl</name>
    <name type="common">Iberian ribbed newt</name>
    <dbReference type="NCBI Taxonomy" id="8319"/>
    <lineage>
        <taxon>Eukaryota</taxon>
        <taxon>Metazoa</taxon>
        <taxon>Chordata</taxon>
        <taxon>Craniata</taxon>
        <taxon>Vertebrata</taxon>
        <taxon>Euteleostomi</taxon>
        <taxon>Amphibia</taxon>
        <taxon>Batrachia</taxon>
        <taxon>Caudata</taxon>
        <taxon>Salamandroidea</taxon>
        <taxon>Salamandridae</taxon>
        <taxon>Pleurodelinae</taxon>
        <taxon>Pleurodeles</taxon>
    </lineage>
</organism>
<proteinExistence type="predicted"/>
<feature type="compositionally biased region" description="Basic and acidic residues" evidence="1">
    <location>
        <begin position="20"/>
        <end position="39"/>
    </location>
</feature>
<comment type="caution">
    <text evidence="2">The sequence shown here is derived from an EMBL/GenBank/DDBJ whole genome shotgun (WGS) entry which is preliminary data.</text>
</comment>
<dbReference type="AlphaFoldDB" id="A0AAV7R0D6"/>
<name>A0AAV7R0D6_PLEWA</name>
<dbReference type="Proteomes" id="UP001066276">
    <property type="component" value="Chromosome 6"/>
</dbReference>